<reference evidence="2 3" key="1">
    <citation type="submission" date="2016-04" db="EMBL/GenBank/DDBJ databases">
        <title>Complete genome sequence of Thermococcus pacificus type strain P4.</title>
        <authorList>
            <person name="Oger P.M."/>
        </authorList>
    </citation>
    <scope>NUCLEOTIDE SEQUENCE [LARGE SCALE GENOMIC DNA]</scope>
    <source>
        <strain evidence="2 3">P-4</strain>
    </source>
</reference>
<organism evidence="2 3">
    <name type="scientific">Thermococcus pacificus</name>
    <dbReference type="NCBI Taxonomy" id="71998"/>
    <lineage>
        <taxon>Archaea</taxon>
        <taxon>Methanobacteriati</taxon>
        <taxon>Methanobacteriota</taxon>
        <taxon>Thermococci</taxon>
        <taxon>Thermococcales</taxon>
        <taxon>Thermococcaceae</taxon>
        <taxon>Thermococcus</taxon>
    </lineage>
</organism>
<dbReference type="KEGG" id="tpaf:A3L08_08790"/>
<keyword evidence="1" id="KW-1133">Transmembrane helix</keyword>
<dbReference type="RefSeq" id="WP_088854653.1">
    <property type="nucleotide sequence ID" value="NZ_CP015102.1"/>
</dbReference>
<proteinExistence type="predicted"/>
<dbReference type="AlphaFoldDB" id="A0A218P9G6"/>
<feature type="transmembrane region" description="Helical" evidence="1">
    <location>
        <begin position="70"/>
        <end position="89"/>
    </location>
</feature>
<gene>
    <name evidence="2" type="ORF">A3L08_08790</name>
</gene>
<protein>
    <submittedName>
        <fullName evidence="2">Uncharacterized protein</fullName>
    </submittedName>
</protein>
<evidence type="ECO:0000313" key="3">
    <source>
        <dbReference type="Proteomes" id="UP000197418"/>
    </source>
</evidence>
<accession>A0A218P9G6</accession>
<keyword evidence="3" id="KW-1185">Reference proteome</keyword>
<evidence type="ECO:0000313" key="2">
    <source>
        <dbReference type="EMBL" id="ASJ07408.1"/>
    </source>
</evidence>
<keyword evidence="1" id="KW-0472">Membrane</keyword>
<dbReference type="GeneID" id="33316364"/>
<feature type="transmembrane region" description="Helical" evidence="1">
    <location>
        <begin position="28"/>
        <end position="50"/>
    </location>
</feature>
<dbReference type="EMBL" id="CP015102">
    <property type="protein sequence ID" value="ASJ07408.1"/>
    <property type="molecule type" value="Genomic_DNA"/>
</dbReference>
<keyword evidence="1" id="KW-0812">Transmembrane</keyword>
<feature type="transmembrane region" description="Helical" evidence="1">
    <location>
        <begin position="6"/>
        <end position="21"/>
    </location>
</feature>
<evidence type="ECO:0000256" key="1">
    <source>
        <dbReference type="SAM" id="Phobius"/>
    </source>
</evidence>
<dbReference type="OrthoDB" id="102124at2157"/>
<name>A0A218P9G6_9EURY</name>
<sequence>MIGFVIGTVLGIAAALIYGRFKGKAGELTMAAMGIPLFTYLAAMGFYSGWDFAGGSVFFSTPLGNFTPNELIGLETFLATLVAFTYVWFAPRMPSR</sequence>
<dbReference type="Proteomes" id="UP000197418">
    <property type="component" value="Chromosome"/>
</dbReference>